<feature type="region of interest" description="Disordered" evidence="1">
    <location>
        <begin position="13"/>
        <end position="89"/>
    </location>
</feature>
<protein>
    <submittedName>
        <fullName evidence="2">Uncharacterized protein</fullName>
    </submittedName>
</protein>
<dbReference type="OrthoDB" id="3269227at2759"/>
<feature type="compositionally biased region" description="Basic and acidic residues" evidence="1">
    <location>
        <begin position="112"/>
        <end position="132"/>
    </location>
</feature>
<feature type="compositionally biased region" description="Basic and acidic residues" evidence="1">
    <location>
        <begin position="38"/>
        <end position="53"/>
    </location>
</feature>
<accession>A0A9P5XGY1</accession>
<proteinExistence type="predicted"/>
<feature type="region of interest" description="Disordered" evidence="1">
    <location>
        <begin position="108"/>
        <end position="249"/>
    </location>
</feature>
<gene>
    <name evidence="2" type="ORF">P691DRAFT_758559</name>
</gene>
<reference evidence="2" key="1">
    <citation type="submission" date="2020-11" db="EMBL/GenBank/DDBJ databases">
        <authorList>
            <consortium name="DOE Joint Genome Institute"/>
            <person name="Ahrendt S."/>
            <person name="Riley R."/>
            <person name="Andreopoulos W."/>
            <person name="Labutti K."/>
            <person name="Pangilinan J."/>
            <person name="Ruiz-Duenas F.J."/>
            <person name="Barrasa J.M."/>
            <person name="Sanchez-Garcia M."/>
            <person name="Camarero S."/>
            <person name="Miyauchi S."/>
            <person name="Serrano A."/>
            <person name="Linde D."/>
            <person name="Babiker R."/>
            <person name="Drula E."/>
            <person name="Ayuso-Fernandez I."/>
            <person name="Pacheco R."/>
            <person name="Padilla G."/>
            <person name="Ferreira P."/>
            <person name="Barriuso J."/>
            <person name="Kellner H."/>
            <person name="Castanera R."/>
            <person name="Alfaro M."/>
            <person name="Ramirez L."/>
            <person name="Pisabarro A.G."/>
            <person name="Kuo A."/>
            <person name="Tritt A."/>
            <person name="Lipzen A."/>
            <person name="He G."/>
            <person name="Yan M."/>
            <person name="Ng V."/>
            <person name="Cullen D."/>
            <person name="Martin F."/>
            <person name="Rosso M.-N."/>
            <person name="Henrissat B."/>
            <person name="Hibbett D."/>
            <person name="Martinez A.T."/>
            <person name="Grigoriev I.V."/>
        </authorList>
    </citation>
    <scope>NUCLEOTIDE SEQUENCE</scope>
    <source>
        <strain evidence="2">MF-IS2</strain>
    </source>
</reference>
<evidence type="ECO:0000313" key="3">
    <source>
        <dbReference type="Proteomes" id="UP000807342"/>
    </source>
</evidence>
<keyword evidence="3" id="KW-1185">Reference proteome</keyword>
<sequence length="249" mass="26777">MFSLIRRISYSVIPRPDRPWEDDPTSNAPNTRRKRRLSSTEREATDVMDEEHSRKKKLRGDSESVENLGSDDIVASPAEDASDITAAADEDVTVEVHREGSVEVKVVTRGVKGVELEDKDATSTSSDDKDQEQNTQEIAATGTDAEDEPATDTATATAEVTADAVVNPESIPLPDEQTDELDELRSSSPAPQETSIPTASTPSVESIEAPNRAVDAGTPSRPGNPRASARSSSPRKLRSSSPKKVLARA</sequence>
<dbReference type="Proteomes" id="UP000807342">
    <property type="component" value="Unassembled WGS sequence"/>
</dbReference>
<dbReference type="EMBL" id="MU151114">
    <property type="protein sequence ID" value="KAF9450042.1"/>
    <property type="molecule type" value="Genomic_DNA"/>
</dbReference>
<dbReference type="AlphaFoldDB" id="A0A9P5XGY1"/>
<evidence type="ECO:0000313" key="2">
    <source>
        <dbReference type="EMBL" id="KAF9450042.1"/>
    </source>
</evidence>
<feature type="compositionally biased region" description="Polar residues" evidence="1">
    <location>
        <begin position="186"/>
        <end position="204"/>
    </location>
</feature>
<organism evidence="2 3">
    <name type="scientific">Macrolepiota fuliginosa MF-IS2</name>
    <dbReference type="NCBI Taxonomy" id="1400762"/>
    <lineage>
        <taxon>Eukaryota</taxon>
        <taxon>Fungi</taxon>
        <taxon>Dikarya</taxon>
        <taxon>Basidiomycota</taxon>
        <taxon>Agaricomycotina</taxon>
        <taxon>Agaricomycetes</taxon>
        <taxon>Agaricomycetidae</taxon>
        <taxon>Agaricales</taxon>
        <taxon>Agaricineae</taxon>
        <taxon>Agaricaceae</taxon>
        <taxon>Macrolepiota</taxon>
    </lineage>
</organism>
<feature type="compositionally biased region" description="Low complexity" evidence="1">
    <location>
        <begin position="219"/>
        <end position="232"/>
    </location>
</feature>
<feature type="compositionally biased region" description="Low complexity" evidence="1">
    <location>
        <begin position="151"/>
        <end position="166"/>
    </location>
</feature>
<evidence type="ECO:0000256" key="1">
    <source>
        <dbReference type="SAM" id="MobiDB-lite"/>
    </source>
</evidence>
<comment type="caution">
    <text evidence="2">The sequence shown here is derived from an EMBL/GenBank/DDBJ whole genome shotgun (WGS) entry which is preliminary data.</text>
</comment>
<name>A0A9P5XGY1_9AGAR</name>